<protein>
    <recommendedName>
        <fullName evidence="4">Type 1 fimbrial protein</fullName>
    </recommendedName>
</protein>
<name>A0ABV0HPH3_9ENTR</name>
<dbReference type="Proteomes" id="UP001444146">
    <property type="component" value="Unassembled WGS sequence"/>
</dbReference>
<evidence type="ECO:0000256" key="1">
    <source>
        <dbReference type="SAM" id="SignalP"/>
    </source>
</evidence>
<gene>
    <name evidence="2" type="ORF">VSR74_20650</name>
</gene>
<evidence type="ECO:0000313" key="3">
    <source>
        <dbReference type="Proteomes" id="UP001444146"/>
    </source>
</evidence>
<organism evidence="2 3">
    <name type="scientific">Pseudocitrobacter cyperus</name>
    <dbReference type="NCBI Taxonomy" id="3112843"/>
    <lineage>
        <taxon>Bacteria</taxon>
        <taxon>Pseudomonadati</taxon>
        <taxon>Pseudomonadota</taxon>
        <taxon>Gammaproteobacteria</taxon>
        <taxon>Enterobacterales</taxon>
        <taxon>Enterobacteriaceae</taxon>
        <taxon>Pseudocitrobacter</taxon>
    </lineage>
</organism>
<keyword evidence="1" id="KW-0732">Signal</keyword>
<comment type="caution">
    <text evidence="2">The sequence shown here is derived from an EMBL/GenBank/DDBJ whole genome shotgun (WGS) entry which is preliminary data.</text>
</comment>
<evidence type="ECO:0008006" key="4">
    <source>
        <dbReference type="Google" id="ProtNLM"/>
    </source>
</evidence>
<dbReference type="RefSeq" id="WP_347796435.1">
    <property type="nucleotide sequence ID" value="NZ_JAYMYY010000009.1"/>
</dbReference>
<feature type="chain" id="PRO_5047103812" description="Type 1 fimbrial protein" evidence="1">
    <location>
        <begin position="23"/>
        <end position="89"/>
    </location>
</feature>
<accession>A0ABV0HPH3</accession>
<dbReference type="EMBL" id="JAYMYY010000009">
    <property type="protein sequence ID" value="MEO3992210.1"/>
    <property type="molecule type" value="Genomic_DNA"/>
</dbReference>
<keyword evidence="3" id="KW-1185">Reference proteome</keyword>
<reference evidence="2 3" key="1">
    <citation type="submission" date="2024-01" db="EMBL/GenBank/DDBJ databases">
        <title>Pseudocitrobacter sp. Endophytic strain Cyp-38L.</title>
        <authorList>
            <person name="Amer M.A."/>
            <person name="Hamed S.M."/>
        </authorList>
    </citation>
    <scope>NUCLEOTIDE SEQUENCE [LARGE SCALE GENOMIC DNA]</scope>
    <source>
        <strain evidence="2 3">Cyp38S</strain>
    </source>
</reference>
<feature type="signal peptide" evidence="1">
    <location>
        <begin position="1"/>
        <end position="22"/>
    </location>
</feature>
<proteinExistence type="predicted"/>
<sequence length="89" mass="10009">MINIVRFSSFLFFFGVSVFASAHTIQFSGRVVDGATIARNNCLSHAIQYDKERTCRSETGTVVFTTIKHALVKYKGELTNARIVTINYK</sequence>
<evidence type="ECO:0000313" key="2">
    <source>
        <dbReference type="EMBL" id="MEO3992210.1"/>
    </source>
</evidence>